<evidence type="ECO:0000256" key="1">
    <source>
        <dbReference type="SAM" id="MobiDB-lite"/>
    </source>
</evidence>
<accession>A0AAD8NXU2</accession>
<protein>
    <submittedName>
        <fullName evidence="2">Uncharacterized protein</fullName>
    </submittedName>
</protein>
<sequence>MKDNEEQDEDQDSDFVAEEDRMHDVDVDMRDFHINTDGDINNQINAELDDNIILDNDILESGYDTDEMRLVPEKKLLKYLRRVHANDTNFYIGQVFGNKVEAKKLIKELAVLSRRGLKIIKDDATRVRAVCEGELPNFEIDGSRILIPCKIKDETNSASWMVKTFRDVHTCLQSRSIKHCTATFLANKLLEQIEENPNIPVKAVQKQF</sequence>
<name>A0AAD8NXU2_TARER</name>
<reference evidence="2" key="1">
    <citation type="journal article" date="2023" name="bioRxiv">
        <title>Improved chromosome-level genome assembly for marigold (Tagetes erecta).</title>
        <authorList>
            <person name="Jiang F."/>
            <person name="Yuan L."/>
            <person name="Wang S."/>
            <person name="Wang H."/>
            <person name="Xu D."/>
            <person name="Wang A."/>
            <person name="Fan W."/>
        </authorList>
    </citation>
    <scope>NUCLEOTIDE SEQUENCE</scope>
    <source>
        <strain evidence="2">WSJ</strain>
        <tissue evidence="2">Leaf</tissue>
    </source>
</reference>
<evidence type="ECO:0000313" key="2">
    <source>
        <dbReference type="EMBL" id="KAK1424714.1"/>
    </source>
</evidence>
<dbReference type="EMBL" id="JAUHHV010000005">
    <property type="protein sequence ID" value="KAK1424714.1"/>
    <property type="molecule type" value="Genomic_DNA"/>
</dbReference>
<feature type="compositionally biased region" description="Acidic residues" evidence="1">
    <location>
        <begin position="1"/>
        <end position="17"/>
    </location>
</feature>
<feature type="region of interest" description="Disordered" evidence="1">
    <location>
        <begin position="1"/>
        <end position="20"/>
    </location>
</feature>
<dbReference type="Proteomes" id="UP001229421">
    <property type="component" value="Unassembled WGS sequence"/>
</dbReference>
<keyword evidence="3" id="KW-1185">Reference proteome</keyword>
<dbReference type="PANTHER" id="PTHR31973">
    <property type="entry name" value="POLYPROTEIN, PUTATIVE-RELATED"/>
    <property type="match status" value="1"/>
</dbReference>
<comment type="caution">
    <text evidence="2">The sequence shown here is derived from an EMBL/GenBank/DDBJ whole genome shotgun (WGS) entry which is preliminary data.</text>
</comment>
<dbReference type="PANTHER" id="PTHR31973:SF190">
    <property type="entry name" value="MULE TRANSPOSASE DOMAIN-CONTAINING PROTEIN"/>
    <property type="match status" value="1"/>
</dbReference>
<organism evidence="2 3">
    <name type="scientific">Tagetes erecta</name>
    <name type="common">African marigold</name>
    <dbReference type="NCBI Taxonomy" id="13708"/>
    <lineage>
        <taxon>Eukaryota</taxon>
        <taxon>Viridiplantae</taxon>
        <taxon>Streptophyta</taxon>
        <taxon>Embryophyta</taxon>
        <taxon>Tracheophyta</taxon>
        <taxon>Spermatophyta</taxon>
        <taxon>Magnoliopsida</taxon>
        <taxon>eudicotyledons</taxon>
        <taxon>Gunneridae</taxon>
        <taxon>Pentapetalae</taxon>
        <taxon>asterids</taxon>
        <taxon>campanulids</taxon>
        <taxon>Asterales</taxon>
        <taxon>Asteraceae</taxon>
        <taxon>Asteroideae</taxon>
        <taxon>Heliantheae alliance</taxon>
        <taxon>Tageteae</taxon>
        <taxon>Tagetes</taxon>
    </lineage>
</organism>
<evidence type="ECO:0000313" key="3">
    <source>
        <dbReference type="Proteomes" id="UP001229421"/>
    </source>
</evidence>
<proteinExistence type="predicted"/>
<gene>
    <name evidence="2" type="ORF">QVD17_20050</name>
</gene>
<dbReference type="AlphaFoldDB" id="A0AAD8NXU2"/>